<name>A0A0W0G9G7_MONRR</name>
<evidence type="ECO:0000256" key="1">
    <source>
        <dbReference type="SAM" id="MobiDB-lite"/>
    </source>
</evidence>
<reference evidence="3 4" key="1">
    <citation type="submission" date="2015-12" db="EMBL/GenBank/DDBJ databases">
        <title>Draft genome sequence of Moniliophthora roreri, the causal agent of frosty pod rot of cacao.</title>
        <authorList>
            <person name="Aime M.C."/>
            <person name="Diaz-Valderrama J.R."/>
            <person name="Kijpornyongpan T."/>
            <person name="Phillips-Mora W."/>
        </authorList>
    </citation>
    <scope>NUCLEOTIDE SEQUENCE [LARGE SCALE GENOMIC DNA]</scope>
    <source>
        <strain evidence="3 4">MCA 2952</strain>
    </source>
</reference>
<evidence type="ECO:0000313" key="3">
    <source>
        <dbReference type="EMBL" id="KTB45180.1"/>
    </source>
</evidence>
<dbReference type="AlphaFoldDB" id="A0A0W0G9G7"/>
<sequence length="257" mass="29454">MPPSLSKKQQLVSMTVSQDQPTATKNGSNPECTNTIDDSSTQHERQEDNMKKNWNQGMSALMESFQENMDHIQAAYINQSYDERVHEMCPCSSGNLRLFRCTNCWIKGVQCSQCIVEQHSGLPFHTIEHWNGSYFEAATLADLSVWVYLGHQGSSCPHSKKEFKHITLLHTAGIFDILVNFCFCNGHPENFAQLLDLRMFPGSMERIGIAFTFELLDDFHLHTLTSKKTAFDYYNALQWKTNPMLPQKVQDCYHAFL</sequence>
<dbReference type="Proteomes" id="UP000054988">
    <property type="component" value="Unassembled WGS sequence"/>
</dbReference>
<evidence type="ECO:0000259" key="2">
    <source>
        <dbReference type="Pfam" id="PF18803"/>
    </source>
</evidence>
<feature type="region of interest" description="Disordered" evidence="1">
    <location>
        <begin position="1"/>
        <end position="48"/>
    </location>
</feature>
<dbReference type="Pfam" id="PF18803">
    <property type="entry name" value="CxC2"/>
    <property type="match status" value="1"/>
</dbReference>
<comment type="caution">
    <text evidence="3">The sequence shown here is derived from an EMBL/GenBank/DDBJ whole genome shotgun (WGS) entry which is preliminary data.</text>
</comment>
<gene>
    <name evidence="3" type="ORF">WG66_2243</name>
</gene>
<dbReference type="EMBL" id="LATX01000751">
    <property type="protein sequence ID" value="KTB45180.1"/>
    <property type="molecule type" value="Genomic_DNA"/>
</dbReference>
<accession>A0A0W0G9G7</accession>
<dbReference type="InterPro" id="IPR041457">
    <property type="entry name" value="CxC2_KDZ-assoc"/>
</dbReference>
<protein>
    <recommendedName>
        <fullName evidence="2">CxC2-like cysteine cluster KDZ transposase-associated domain-containing protein</fullName>
    </recommendedName>
</protein>
<feature type="compositionally biased region" description="Polar residues" evidence="1">
    <location>
        <begin position="1"/>
        <end position="39"/>
    </location>
</feature>
<organism evidence="3 4">
    <name type="scientific">Moniliophthora roreri</name>
    <name type="common">Frosty pod rot fungus</name>
    <name type="synonym">Monilia roreri</name>
    <dbReference type="NCBI Taxonomy" id="221103"/>
    <lineage>
        <taxon>Eukaryota</taxon>
        <taxon>Fungi</taxon>
        <taxon>Dikarya</taxon>
        <taxon>Basidiomycota</taxon>
        <taxon>Agaricomycotina</taxon>
        <taxon>Agaricomycetes</taxon>
        <taxon>Agaricomycetidae</taxon>
        <taxon>Agaricales</taxon>
        <taxon>Marasmiineae</taxon>
        <taxon>Marasmiaceae</taxon>
        <taxon>Moniliophthora</taxon>
    </lineage>
</organism>
<feature type="domain" description="CxC2-like cysteine cluster KDZ transposase-associated" evidence="2">
    <location>
        <begin position="140"/>
        <end position="242"/>
    </location>
</feature>
<proteinExistence type="predicted"/>
<evidence type="ECO:0000313" key="4">
    <source>
        <dbReference type="Proteomes" id="UP000054988"/>
    </source>
</evidence>